<comment type="caution">
    <text evidence="1">The sequence shown here is derived from an EMBL/GenBank/DDBJ whole genome shotgun (WGS) entry which is preliminary data.</text>
</comment>
<protein>
    <submittedName>
        <fullName evidence="1">Uncharacterized protein</fullName>
    </submittedName>
</protein>
<dbReference type="InterPro" id="IPR007789">
    <property type="entry name" value="DUF688"/>
</dbReference>
<dbReference type="Pfam" id="PF05097">
    <property type="entry name" value="DUF688"/>
    <property type="match status" value="1"/>
</dbReference>
<gene>
    <name evidence="1" type="ORF">P3X46_008766</name>
</gene>
<keyword evidence="2" id="KW-1185">Reference proteome</keyword>
<accession>A0ABQ9MMB3</accession>
<dbReference type="Proteomes" id="UP001174677">
    <property type="component" value="Chromosome 5"/>
</dbReference>
<dbReference type="PANTHER" id="PTHR33671:SF1">
    <property type="entry name" value="DUF688 FAMILY PROTEIN"/>
    <property type="match status" value="1"/>
</dbReference>
<proteinExistence type="predicted"/>
<evidence type="ECO:0000313" key="2">
    <source>
        <dbReference type="Proteomes" id="UP001174677"/>
    </source>
</evidence>
<dbReference type="EMBL" id="JARPOI010000005">
    <property type="protein sequence ID" value="KAJ9180538.1"/>
    <property type="molecule type" value="Genomic_DNA"/>
</dbReference>
<sequence length="163" mass="18142">MNTNCPRKLDFNLPLLSTRRSGVCPLTNSHIASQDTGDGIPFYTPRPWLPPCRWQPQSKASTNNAVGIHEGADGCDVDVDDAEHKDDLFSDAVDVLSLTEAIDIVQKTESHHGLDKTNLESVESRGRKSSNFMIERFLPNALAVTVAIAALKYREKLKRKCFF</sequence>
<organism evidence="1 2">
    <name type="scientific">Hevea brasiliensis</name>
    <name type="common">Para rubber tree</name>
    <name type="synonym">Siphonia brasiliensis</name>
    <dbReference type="NCBI Taxonomy" id="3981"/>
    <lineage>
        <taxon>Eukaryota</taxon>
        <taxon>Viridiplantae</taxon>
        <taxon>Streptophyta</taxon>
        <taxon>Embryophyta</taxon>
        <taxon>Tracheophyta</taxon>
        <taxon>Spermatophyta</taxon>
        <taxon>Magnoliopsida</taxon>
        <taxon>eudicotyledons</taxon>
        <taxon>Gunneridae</taxon>
        <taxon>Pentapetalae</taxon>
        <taxon>rosids</taxon>
        <taxon>fabids</taxon>
        <taxon>Malpighiales</taxon>
        <taxon>Euphorbiaceae</taxon>
        <taxon>Crotonoideae</taxon>
        <taxon>Micrandreae</taxon>
        <taxon>Hevea</taxon>
    </lineage>
</organism>
<evidence type="ECO:0000313" key="1">
    <source>
        <dbReference type="EMBL" id="KAJ9180538.1"/>
    </source>
</evidence>
<dbReference type="PANTHER" id="PTHR33671">
    <property type="entry name" value="N-METHYLTRANSFERASE, PUTATIVE (DUF688)-RELATED"/>
    <property type="match status" value="1"/>
</dbReference>
<name>A0ABQ9MMB3_HEVBR</name>
<reference evidence="1" key="1">
    <citation type="journal article" date="2023" name="Plant Biotechnol. J.">
        <title>Chromosome-level wild Hevea brasiliensis genome provides new tools for genomic-assisted breeding and valuable loci to elevate rubber yield.</title>
        <authorList>
            <person name="Cheng H."/>
            <person name="Song X."/>
            <person name="Hu Y."/>
            <person name="Wu T."/>
            <person name="Yang Q."/>
            <person name="An Z."/>
            <person name="Feng S."/>
            <person name="Deng Z."/>
            <person name="Wu W."/>
            <person name="Zeng X."/>
            <person name="Tu M."/>
            <person name="Wang X."/>
            <person name="Huang H."/>
        </authorList>
    </citation>
    <scope>NUCLEOTIDE SEQUENCE</scope>
    <source>
        <strain evidence="1">MT/VB/25A 57/8</strain>
    </source>
</reference>